<sequence length="83" mass="9533">MVFDGMILEGIVYTVLKAGVFLQYGPLDFEYLSSKKMPHMEIILFFNDKWIEEVGEFQTIVSMNGHHHLGPAAKWDISHSAYL</sequence>
<proteinExistence type="predicted"/>
<evidence type="ECO:0000313" key="2">
    <source>
        <dbReference type="Proteomes" id="UP000813462"/>
    </source>
</evidence>
<name>A0A978V4A5_ZIZJJ</name>
<dbReference type="AlphaFoldDB" id="A0A978V4A5"/>
<protein>
    <submittedName>
        <fullName evidence="1">Uncharacterized protein</fullName>
    </submittedName>
</protein>
<gene>
    <name evidence="1" type="ORF">FEM48_Zijuj07G0111900</name>
</gene>
<dbReference type="EMBL" id="JAEACU010000007">
    <property type="protein sequence ID" value="KAH7522188.1"/>
    <property type="molecule type" value="Genomic_DNA"/>
</dbReference>
<evidence type="ECO:0000313" key="1">
    <source>
        <dbReference type="EMBL" id="KAH7522188.1"/>
    </source>
</evidence>
<accession>A0A978V4A5</accession>
<dbReference type="Proteomes" id="UP000813462">
    <property type="component" value="Unassembled WGS sequence"/>
</dbReference>
<reference evidence="1" key="1">
    <citation type="journal article" date="2021" name="Front. Plant Sci.">
        <title>Chromosome-Scale Genome Assembly for Chinese Sour Jujube and Insights Into Its Genome Evolution and Domestication Signature.</title>
        <authorList>
            <person name="Shen L.-Y."/>
            <person name="Luo H."/>
            <person name="Wang X.-L."/>
            <person name="Wang X.-M."/>
            <person name="Qiu X.-J."/>
            <person name="Liu H."/>
            <person name="Zhou S.-S."/>
            <person name="Jia K.-H."/>
            <person name="Nie S."/>
            <person name="Bao Y.-T."/>
            <person name="Zhang R.-G."/>
            <person name="Yun Q.-Z."/>
            <person name="Chai Y.-H."/>
            <person name="Lu J.-Y."/>
            <person name="Li Y."/>
            <person name="Zhao S.-W."/>
            <person name="Mao J.-F."/>
            <person name="Jia S.-G."/>
            <person name="Mao Y.-M."/>
        </authorList>
    </citation>
    <scope>NUCLEOTIDE SEQUENCE</scope>
    <source>
        <strain evidence="1">AT0</strain>
        <tissue evidence="1">Leaf</tissue>
    </source>
</reference>
<comment type="caution">
    <text evidence="1">The sequence shown here is derived from an EMBL/GenBank/DDBJ whole genome shotgun (WGS) entry which is preliminary data.</text>
</comment>
<organism evidence="1 2">
    <name type="scientific">Ziziphus jujuba var. spinosa</name>
    <dbReference type="NCBI Taxonomy" id="714518"/>
    <lineage>
        <taxon>Eukaryota</taxon>
        <taxon>Viridiplantae</taxon>
        <taxon>Streptophyta</taxon>
        <taxon>Embryophyta</taxon>
        <taxon>Tracheophyta</taxon>
        <taxon>Spermatophyta</taxon>
        <taxon>Magnoliopsida</taxon>
        <taxon>eudicotyledons</taxon>
        <taxon>Gunneridae</taxon>
        <taxon>Pentapetalae</taxon>
        <taxon>rosids</taxon>
        <taxon>fabids</taxon>
        <taxon>Rosales</taxon>
        <taxon>Rhamnaceae</taxon>
        <taxon>Paliureae</taxon>
        <taxon>Ziziphus</taxon>
    </lineage>
</organism>